<feature type="compositionally biased region" description="Basic residues" evidence="4">
    <location>
        <begin position="694"/>
        <end position="711"/>
    </location>
</feature>
<feature type="region of interest" description="Disordered" evidence="4">
    <location>
        <begin position="693"/>
        <end position="803"/>
    </location>
</feature>
<dbReference type="SMART" id="SM00248">
    <property type="entry name" value="ANK"/>
    <property type="match status" value="10"/>
</dbReference>
<feature type="compositionally biased region" description="Polar residues" evidence="4">
    <location>
        <begin position="22"/>
        <end position="42"/>
    </location>
</feature>
<feature type="repeat" description="ANK" evidence="3">
    <location>
        <begin position="311"/>
        <end position="343"/>
    </location>
</feature>
<organism evidence="5 6">
    <name type="scientific">Romanomermis culicivorax</name>
    <name type="common">Nematode worm</name>
    <dbReference type="NCBI Taxonomy" id="13658"/>
    <lineage>
        <taxon>Eukaryota</taxon>
        <taxon>Metazoa</taxon>
        <taxon>Ecdysozoa</taxon>
        <taxon>Nematoda</taxon>
        <taxon>Enoplea</taxon>
        <taxon>Dorylaimia</taxon>
        <taxon>Mermithida</taxon>
        <taxon>Mermithoidea</taxon>
        <taxon>Mermithidae</taxon>
        <taxon>Romanomermis</taxon>
    </lineage>
</organism>
<sequence length="867" mass="94019">MESVTPGPKKITRRQGPRRPENFTNSGLQFNNRTSGITSSTSSDLNSVAVTAAAFSNFCLQSSASPNTMLHHPAMGVLRDQCETDQLAIDDQPELSTYFESVPVQVVANSQQASMVDCSHSIVDSKDKSLSSDSGVNLYNQQTTATPFSFPSTPGFNFKLPYASTMSEPNLGYISSSTSTATVMQTQMTFPTVPTAVPFPQLVAGADSTVSPPFLPTASQPSHSPLNNAKATQTSLPEEPTVQKNPKIDAKINHEEASDQQKTVQGQGIDLNTQTESNHDTALTLACAGGHAELITLLLNRGANIEHQDKKGFTPLILAATAGHLNVVELLLQYGANPEAQSERTKDTALSLACSSGKKEVVELLLKKNVNKEHRNVSDYTPLSLAASGGYTDIISLLLQFGAEINSRTGSKLGISPLMLASMNGHVQAVKLLLEKSADINAQIETNRNTALTLACFQGRHEVVKLLLQYGANVEHRAKTGLTPLMEAASGGYVDVGRILLEYGADPNSSPVPSSRDTALTIAAEKGHTKFVDLLLQNHAQLDCKTKKGCSALWLASHGGFLEIVQALVKTGACPDAQDNRRVTPLMAAFRKCHFKVVKYLVRHVQQFPSDTDCTRYMTTITDKMTLEAKIGQKGLCAWGQYSPHIKDILARCKQCMEIIMTAKDRQAQEANKAAAVLLQELEQEQQLAETRRQAKIRQKEKKKAKRKAKKAATSGFSIKQDGDEDASDNEVLEDKATIEKGVEQSGNLSKEKSGSSSRSTSSRSSPGASVERSALKDATNQLENSLQSPIKHSNIDDKNQERVPSFATTLDVSDKRKCQKSMFFAQNAVISENDPNCRFLVGLTKKQLTKMLKHHYATSPTDSLGP</sequence>
<dbReference type="PANTHER" id="PTHR23206">
    <property type="entry name" value="MASK PROTEIN"/>
    <property type="match status" value="1"/>
</dbReference>
<dbReference type="PRINTS" id="PR01415">
    <property type="entry name" value="ANKYRIN"/>
</dbReference>
<feature type="region of interest" description="Disordered" evidence="4">
    <location>
        <begin position="1"/>
        <end position="42"/>
    </location>
</feature>
<dbReference type="InterPro" id="IPR036770">
    <property type="entry name" value="Ankyrin_rpt-contain_sf"/>
</dbReference>
<feature type="repeat" description="ANK" evidence="3">
    <location>
        <begin position="378"/>
        <end position="410"/>
    </location>
</feature>
<feature type="compositionally biased region" description="Polar residues" evidence="4">
    <location>
        <begin position="217"/>
        <end position="236"/>
    </location>
</feature>
<dbReference type="Gene3D" id="1.25.40.20">
    <property type="entry name" value="Ankyrin repeat-containing domain"/>
    <property type="match status" value="3"/>
</dbReference>
<feature type="repeat" description="ANK" evidence="3">
    <location>
        <begin position="515"/>
        <end position="547"/>
    </location>
</feature>
<evidence type="ECO:0000256" key="4">
    <source>
        <dbReference type="SAM" id="MobiDB-lite"/>
    </source>
</evidence>
<feature type="region of interest" description="Disordered" evidence="4">
    <location>
        <begin position="213"/>
        <end position="242"/>
    </location>
</feature>
<keyword evidence="5" id="KW-1185">Reference proteome</keyword>
<feature type="repeat" description="ANK" evidence="3">
    <location>
        <begin position="548"/>
        <end position="580"/>
    </location>
</feature>
<accession>A0A915HMC6</accession>
<dbReference type="AlphaFoldDB" id="A0A915HMC6"/>
<feature type="repeat" description="ANK" evidence="3">
    <location>
        <begin position="413"/>
        <end position="445"/>
    </location>
</feature>
<evidence type="ECO:0000313" key="5">
    <source>
        <dbReference type="Proteomes" id="UP000887565"/>
    </source>
</evidence>
<dbReference type="PROSITE" id="PS50088">
    <property type="entry name" value="ANK_REPEAT"/>
    <property type="match status" value="9"/>
</dbReference>
<dbReference type="WBParaSite" id="nRc.2.0.1.t02645-RA">
    <property type="protein sequence ID" value="nRc.2.0.1.t02645-RA"/>
    <property type="gene ID" value="nRc.2.0.1.g02645"/>
</dbReference>
<protein>
    <submittedName>
        <fullName evidence="6">Uncharacterized protein</fullName>
    </submittedName>
</protein>
<dbReference type="OMA" id="MEIIMTA"/>
<keyword evidence="2 3" id="KW-0040">ANK repeat</keyword>
<evidence type="ECO:0000313" key="6">
    <source>
        <dbReference type="WBParaSite" id="nRc.2.0.1.t02645-RA"/>
    </source>
</evidence>
<dbReference type="SUPFAM" id="SSF48403">
    <property type="entry name" value="Ankyrin repeat"/>
    <property type="match status" value="1"/>
</dbReference>
<feature type="repeat" description="ANK" evidence="3">
    <location>
        <begin position="480"/>
        <end position="512"/>
    </location>
</feature>
<evidence type="ECO:0000256" key="1">
    <source>
        <dbReference type="ARBA" id="ARBA00022737"/>
    </source>
</evidence>
<evidence type="ECO:0000256" key="2">
    <source>
        <dbReference type="ARBA" id="ARBA00023043"/>
    </source>
</evidence>
<keyword evidence="1" id="KW-0677">Repeat</keyword>
<dbReference type="PROSITE" id="PS50297">
    <property type="entry name" value="ANK_REP_REGION"/>
    <property type="match status" value="6"/>
</dbReference>
<proteinExistence type="predicted"/>
<feature type="compositionally biased region" description="Low complexity" evidence="4">
    <location>
        <begin position="755"/>
        <end position="770"/>
    </location>
</feature>
<evidence type="ECO:0000256" key="3">
    <source>
        <dbReference type="PROSITE-ProRule" id="PRU00023"/>
    </source>
</evidence>
<dbReference type="Pfam" id="PF12796">
    <property type="entry name" value="Ank_2"/>
    <property type="match status" value="3"/>
</dbReference>
<feature type="repeat" description="ANK" evidence="3">
    <location>
        <begin position="278"/>
        <end position="310"/>
    </location>
</feature>
<reference evidence="6" key="1">
    <citation type="submission" date="2022-11" db="UniProtKB">
        <authorList>
            <consortium name="WormBaseParasite"/>
        </authorList>
    </citation>
    <scope>IDENTIFICATION</scope>
</reference>
<dbReference type="FunFam" id="1.25.40.20:FF:000041">
    <property type="entry name" value="ankyrin repeat and KH domain-containing protein 1 isoform X1"/>
    <property type="match status" value="1"/>
</dbReference>
<dbReference type="InterPro" id="IPR002110">
    <property type="entry name" value="Ankyrin_rpt"/>
</dbReference>
<feature type="repeat" description="ANK" evidence="3">
    <location>
        <begin position="345"/>
        <end position="377"/>
    </location>
</feature>
<dbReference type="GO" id="GO:0005737">
    <property type="term" value="C:cytoplasm"/>
    <property type="evidence" value="ECO:0007669"/>
    <property type="project" value="TreeGrafter"/>
</dbReference>
<name>A0A915HMC6_ROMCU</name>
<dbReference type="Pfam" id="PF00023">
    <property type="entry name" value="Ank"/>
    <property type="match status" value="2"/>
</dbReference>
<feature type="repeat" description="ANK" evidence="3">
    <location>
        <begin position="447"/>
        <end position="479"/>
    </location>
</feature>
<dbReference type="Proteomes" id="UP000887565">
    <property type="component" value="Unplaced"/>
</dbReference>
<feature type="compositionally biased region" description="Acidic residues" evidence="4">
    <location>
        <begin position="723"/>
        <end position="732"/>
    </location>
</feature>
<feature type="compositionally biased region" description="Polar residues" evidence="4">
    <location>
        <begin position="779"/>
        <end position="792"/>
    </location>
</feature>
<dbReference type="GO" id="GO:0045087">
    <property type="term" value="P:innate immune response"/>
    <property type="evidence" value="ECO:0007669"/>
    <property type="project" value="TreeGrafter"/>
</dbReference>
<dbReference type="InterPro" id="IPR051631">
    <property type="entry name" value="Ankyrin-KH/SAM_domain"/>
</dbReference>
<dbReference type="PANTHER" id="PTHR23206:SF8">
    <property type="entry name" value="ANKYRIN REPEAT AND KH DOMAIN-CONTAINING 1"/>
    <property type="match status" value="1"/>
</dbReference>
<feature type="compositionally biased region" description="Basic and acidic residues" evidence="4">
    <location>
        <begin position="733"/>
        <end position="743"/>
    </location>
</feature>